<feature type="transmembrane region" description="Helical" evidence="6">
    <location>
        <begin position="6"/>
        <end position="26"/>
    </location>
</feature>
<keyword evidence="3 6" id="KW-0812">Transmembrane</keyword>
<evidence type="ECO:0000256" key="6">
    <source>
        <dbReference type="SAM" id="Phobius"/>
    </source>
</evidence>
<dbReference type="Proteomes" id="UP000037109">
    <property type="component" value="Unassembled WGS sequence"/>
</dbReference>
<dbReference type="RefSeq" id="WP_053435095.1">
    <property type="nucleotide sequence ID" value="NZ_LGUF01000007.1"/>
</dbReference>
<keyword evidence="5 6" id="KW-0472">Membrane</keyword>
<dbReference type="AlphaFoldDB" id="A0A0M0GE82"/>
<dbReference type="PANTHER" id="PTHR30086">
    <property type="entry name" value="ARGININE EXPORTER PROTEIN ARGO"/>
    <property type="match status" value="1"/>
</dbReference>
<reference evidence="8" key="1">
    <citation type="submission" date="2015-07" db="EMBL/GenBank/DDBJ databases">
        <title>Fjat-10036 dsm4.</title>
        <authorList>
            <person name="Liu B."/>
            <person name="Wang J."/>
            <person name="Zhu Y."/>
            <person name="Liu G."/>
            <person name="Chen Q."/>
            <person name="Chen Z."/>
            <person name="Lan J."/>
            <person name="Che J."/>
            <person name="Ge C."/>
            <person name="Shi H."/>
            <person name="Pan Z."/>
            <person name="Liu X."/>
        </authorList>
    </citation>
    <scope>NUCLEOTIDE SEQUENCE [LARGE SCALE GENOMIC DNA]</scope>
    <source>
        <strain evidence="8">DSM 4</strain>
    </source>
</reference>
<dbReference type="PANTHER" id="PTHR30086:SF20">
    <property type="entry name" value="ARGININE EXPORTER PROTEIN ARGO-RELATED"/>
    <property type="match status" value="1"/>
</dbReference>
<organism evidence="7 8">
    <name type="scientific">Sporosarcina globispora</name>
    <name type="common">Bacillus globisporus</name>
    <dbReference type="NCBI Taxonomy" id="1459"/>
    <lineage>
        <taxon>Bacteria</taxon>
        <taxon>Bacillati</taxon>
        <taxon>Bacillota</taxon>
        <taxon>Bacilli</taxon>
        <taxon>Bacillales</taxon>
        <taxon>Caryophanaceae</taxon>
        <taxon>Sporosarcina</taxon>
    </lineage>
</organism>
<gene>
    <name evidence="7" type="ORF">AF332_13465</name>
</gene>
<proteinExistence type="predicted"/>
<evidence type="ECO:0000256" key="3">
    <source>
        <dbReference type="ARBA" id="ARBA00022692"/>
    </source>
</evidence>
<dbReference type="PIRSF" id="PIRSF006324">
    <property type="entry name" value="LeuE"/>
    <property type="match status" value="1"/>
</dbReference>
<keyword evidence="4 6" id="KW-1133">Transmembrane helix</keyword>
<evidence type="ECO:0000256" key="5">
    <source>
        <dbReference type="ARBA" id="ARBA00023136"/>
    </source>
</evidence>
<keyword evidence="2" id="KW-1003">Cell membrane</keyword>
<evidence type="ECO:0000313" key="8">
    <source>
        <dbReference type="Proteomes" id="UP000037109"/>
    </source>
</evidence>
<evidence type="ECO:0000256" key="2">
    <source>
        <dbReference type="ARBA" id="ARBA00022475"/>
    </source>
</evidence>
<feature type="transmembrane region" description="Helical" evidence="6">
    <location>
        <begin position="112"/>
        <end position="132"/>
    </location>
</feature>
<keyword evidence="8" id="KW-1185">Reference proteome</keyword>
<name>A0A0M0GE82_SPOGL</name>
<dbReference type="STRING" id="1459.AF332_13465"/>
<feature type="transmembrane region" description="Helical" evidence="6">
    <location>
        <begin position="152"/>
        <end position="172"/>
    </location>
</feature>
<dbReference type="InterPro" id="IPR001123">
    <property type="entry name" value="LeuE-type"/>
</dbReference>
<comment type="subcellular location">
    <subcellularLocation>
        <location evidence="1">Cell membrane</location>
        <topology evidence="1">Multi-pass membrane protein</topology>
    </subcellularLocation>
</comment>
<evidence type="ECO:0000256" key="4">
    <source>
        <dbReference type="ARBA" id="ARBA00022989"/>
    </source>
</evidence>
<protein>
    <submittedName>
        <fullName evidence="7">Lysine transporter LysE</fullName>
    </submittedName>
</protein>
<dbReference type="OrthoDB" id="9784202at2"/>
<dbReference type="EMBL" id="LGUF01000007">
    <property type="protein sequence ID" value="KON87741.1"/>
    <property type="molecule type" value="Genomic_DNA"/>
</dbReference>
<accession>A0A0M0GE82</accession>
<feature type="transmembrane region" description="Helical" evidence="6">
    <location>
        <begin position="69"/>
        <end position="92"/>
    </location>
</feature>
<comment type="caution">
    <text evidence="7">The sequence shown here is derived from an EMBL/GenBank/DDBJ whole genome shotgun (WGS) entry which is preliminary data.</text>
</comment>
<sequence>MENFLLFLFMSFLLVILPGPDTGILIQNTISSGKKSGIKTMFGSVAGLLVHTMAVVFGLSALIVKSAYIFSFIKYAGAIYLIYLGITSLKSLTIKQEQTGMEKKHKKSKSHFLQGFFTCVSNPKVAVFFLTFFPQFLSAGGNHFTQFLTMGLIYILITIIWFIFYVYLIDFLRAWLKKPSVNNVIQGVSGVVLMGFGIKLALEKQP</sequence>
<dbReference type="Pfam" id="PF01810">
    <property type="entry name" value="LysE"/>
    <property type="match status" value="1"/>
</dbReference>
<dbReference type="GO" id="GO:0015171">
    <property type="term" value="F:amino acid transmembrane transporter activity"/>
    <property type="evidence" value="ECO:0007669"/>
    <property type="project" value="TreeGrafter"/>
</dbReference>
<evidence type="ECO:0000313" key="7">
    <source>
        <dbReference type="EMBL" id="KON87741.1"/>
    </source>
</evidence>
<dbReference type="PATRIC" id="fig|1459.3.peg.2908"/>
<dbReference type="GO" id="GO:0005886">
    <property type="term" value="C:plasma membrane"/>
    <property type="evidence" value="ECO:0007669"/>
    <property type="project" value="UniProtKB-SubCell"/>
</dbReference>
<feature type="transmembrane region" description="Helical" evidence="6">
    <location>
        <begin position="38"/>
        <end position="63"/>
    </location>
</feature>
<evidence type="ECO:0000256" key="1">
    <source>
        <dbReference type="ARBA" id="ARBA00004651"/>
    </source>
</evidence>